<sequence>MSKSRLKSALFYTERLRAELLDSLAELEEMERWRKEKPPACPIASAEPMTVHGYPVFRFSYDGRLPSYYGDFQYRAKVRDYYLAATLRAYDWSKIDLRFDRAAVFVAHYFKSIRTRDLDNRNRKYLIDALRRTLLIKDDSWHHLMWAERGFLDRIDHVQMFVMEMDNFHDFVKLMNENPKEVVKYPELSMEEMLSQESEEKEREKQIKPQKFGTGEGKVKGFWD</sequence>
<dbReference type="GO" id="GO:0000287">
    <property type="term" value="F:magnesium ion binding"/>
    <property type="evidence" value="ECO:0007669"/>
    <property type="project" value="InterPro"/>
</dbReference>
<proteinExistence type="predicted"/>
<accession>A0A2T0LFD2</accession>
<dbReference type="Proteomes" id="UP000237797">
    <property type="component" value="Unassembled WGS sequence"/>
</dbReference>
<dbReference type="AlphaFoldDB" id="A0A2T0LFD2"/>
<reference evidence="2 3" key="1">
    <citation type="submission" date="2018-03" db="EMBL/GenBank/DDBJ databases">
        <title>Genomic Encyclopedia of Archaeal and Bacterial Type Strains, Phase II (KMG-II): from individual species to whole genera.</title>
        <authorList>
            <person name="Goeker M."/>
        </authorList>
    </citation>
    <scope>NUCLEOTIDE SEQUENCE [LARGE SCALE GENOMIC DNA]</scope>
    <source>
        <strain evidence="2 3">DSM 44946</strain>
    </source>
</reference>
<dbReference type="GO" id="GO:0006281">
    <property type="term" value="P:DNA repair"/>
    <property type="evidence" value="ECO:0007669"/>
    <property type="project" value="InterPro"/>
</dbReference>
<gene>
    <name evidence="2" type="ORF">CLV97_110114</name>
</gene>
<feature type="compositionally biased region" description="Basic and acidic residues" evidence="1">
    <location>
        <begin position="198"/>
        <end position="207"/>
    </location>
</feature>
<organism evidence="2 3">
    <name type="scientific">Planifilum fimeticola</name>
    <dbReference type="NCBI Taxonomy" id="201975"/>
    <lineage>
        <taxon>Bacteria</taxon>
        <taxon>Bacillati</taxon>
        <taxon>Bacillota</taxon>
        <taxon>Bacilli</taxon>
        <taxon>Bacillales</taxon>
        <taxon>Thermoactinomycetaceae</taxon>
        <taxon>Planifilum</taxon>
    </lineage>
</organism>
<comment type="caution">
    <text evidence="2">The sequence shown here is derived from an EMBL/GenBank/DDBJ whole genome shotgun (WGS) entry which is preliminary data.</text>
</comment>
<name>A0A2T0LFD2_9BACL</name>
<evidence type="ECO:0000313" key="2">
    <source>
        <dbReference type="EMBL" id="PRX40922.1"/>
    </source>
</evidence>
<dbReference type="RefSeq" id="WP_106345026.1">
    <property type="nucleotide sequence ID" value="NZ_PVNE01000010.1"/>
</dbReference>
<protein>
    <submittedName>
        <fullName evidence="2">Uncharacterized protein</fullName>
    </submittedName>
</protein>
<evidence type="ECO:0000256" key="1">
    <source>
        <dbReference type="SAM" id="MobiDB-lite"/>
    </source>
</evidence>
<dbReference type="SUPFAM" id="SSF103084">
    <property type="entry name" value="Holliday junction resolvase RusA"/>
    <property type="match status" value="1"/>
</dbReference>
<feature type="region of interest" description="Disordered" evidence="1">
    <location>
        <begin position="194"/>
        <end position="224"/>
    </location>
</feature>
<dbReference type="OrthoDB" id="2476074at2"/>
<dbReference type="InterPro" id="IPR036614">
    <property type="entry name" value="RusA-like_sf"/>
</dbReference>
<dbReference type="Gene3D" id="3.30.1330.70">
    <property type="entry name" value="Holliday junction resolvase RusA"/>
    <property type="match status" value="1"/>
</dbReference>
<dbReference type="GO" id="GO:0006310">
    <property type="term" value="P:DNA recombination"/>
    <property type="evidence" value="ECO:0007669"/>
    <property type="project" value="InterPro"/>
</dbReference>
<evidence type="ECO:0000313" key="3">
    <source>
        <dbReference type="Proteomes" id="UP000237797"/>
    </source>
</evidence>
<keyword evidence="3" id="KW-1185">Reference proteome</keyword>
<dbReference type="EMBL" id="PVNE01000010">
    <property type="protein sequence ID" value="PRX40922.1"/>
    <property type="molecule type" value="Genomic_DNA"/>
</dbReference>